<dbReference type="PANTHER" id="PTHR38340">
    <property type="entry name" value="S-LAYER PROTEIN"/>
    <property type="match status" value="1"/>
</dbReference>
<evidence type="ECO:0000256" key="2">
    <source>
        <dbReference type="ARBA" id="ARBA00022525"/>
    </source>
</evidence>
<dbReference type="InterPro" id="IPR018511">
    <property type="entry name" value="Hemolysin-typ_Ca-bd_CS"/>
</dbReference>
<evidence type="ECO:0000313" key="5">
    <source>
        <dbReference type="EMBL" id="ANY80669.1"/>
    </source>
</evidence>
<dbReference type="SMART" id="SM00112">
    <property type="entry name" value="CA"/>
    <property type="match status" value="1"/>
</dbReference>
<reference evidence="5" key="1">
    <citation type="submission" date="2016-07" db="EMBL/GenBank/DDBJ databases">
        <title>Microvirga ossetica sp. nov. a new species of rhizobia isolated from root nodules of the legume species Vicia alpestris Steven originated from North Ossetia region in the Caucasus.</title>
        <authorList>
            <person name="Safronova V.I."/>
            <person name="Kuznetsova I.G."/>
            <person name="Sazanova A.L."/>
            <person name="Belimov A."/>
            <person name="Andronov E."/>
            <person name="Osledkin Y.S."/>
            <person name="Onishchuk O.P."/>
            <person name="Kurchak O.N."/>
            <person name="Shaposhnikov A.I."/>
            <person name="Willems A."/>
            <person name="Tikhonovich I.A."/>
        </authorList>
    </citation>
    <scope>NUCLEOTIDE SEQUENCE [LARGE SCALE GENOMIC DNA]</scope>
    <source>
        <strain evidence="5">V5/3M</strain>
    </source>
</reference>
<dbReference type="AlphaFoldDB" id="A0A1B2EL38"/>
<evidence type="ECO:0000259" key="4">
    <source>
        <dbReference type="PROSITE" id="PS50268"/>
    </source>
</evidence>
<dbReference type="PRINTS" id="PR00313">
    <property type="entry name" value="CABNDNGRPT"/>
</dbReference>
<evidence type="ECO:0000256" key="3">
    <source>
        <dbReference type="SAM" id="MobiDB-lite"/>
    </source>
</evidence>
<name>A0A1B2EL38_9HYPH</name>
<feature type="domain" description="Cadherin" evidence="4">
    <location>
        <begin position="175"/>
        <end position="271"/>
    </location>
</feature>
<dbReference type="OrthoDB" id="8019836at2"/>
<dbReference type="EMBL" id="CP016616">
    <property type="protein sequence ID" value="ANY80669.1"/>
    <property type="molecule type" value="Genomic_DNA"/>
</dbReference>
<protein>
    <recommendedName>
        <fullName evidence="4">Cadherin domain-containing protein</fullName>
    </recommendedName>
</protein>
<proteinExistence type="predicted"/>
<feature type="region of interest" description="Disordered" evidence="3">
    <location>
        <begin position="1"/>
        <end position="39"/>
    </location>
</feature>
<dbReference type="Pfam" id="PF00353">
    <property type="entry name" value="HemolysinCabind"/>
    <property type="match status" value="3"/>
</dbReference>
<dbReference type="GO" id="GO:0005576">
    <property type="term" value="C:extracellular region"/>
    <property type="evidence" value="ECO:0007669"/>
    <property type="project" value="UniProtKB-SubCell"/>
</dbReference>
<accession>A0A1B2EL38</accession>
<evidence type="ECO:0000256" key="1">
    <source>
        <dbReference type="ARBA" id="ARBA00004613"/>
    </source>
</evidence>
<dbReference type="InterPro" id="IPR011049">
    <property type="entry name" value="Serralysin-like_metalloprot_C"/>
</dbReference>
<dbReference type="PROSITE" id="PS00330">
    <property type="entry name" value="HEMOLYSIN_CALCIUM"/>
    <property type="match status" value="2"/>
</dbReference>
<dbReference type="InterPro" id="IPR050557">
    <property type="entry name" value="RTX_toxin/Mannuronan_C5-epim"/>
</dbReference>
<dbReference type="InterPro" id="IPR015919">
    <property type="entry name" value="Cadherin-like_sf"/>
</dbReference>
<dbReference type="SUPFAM" id="SSF49313">
    <property type="entry name" value="Cadherin-like"/>
    <property type="match status" value="1"/>
</dbReference>
<sequence>MTGNNDNNEIQTGLGNDTLEGGLGDDDLRGGDGNDTAIFSGSTRATVDLRLQGQPQNTGYGFDTLSGIESLVGGAGDDVFWGTDAANLLAGSGGNDTLWGGGGGDTLDGGTGTNTVLFVGSKVDYRVTPTAEGAIVVGLEGTDVVRNVRFLQFVDGVIALTNAAPTALGLSAQGIVENAPRGSVVATLSALDADGDAVTYSLAGASPFAVVGNSLVVDGTLDFEAARQHSVVIQARDSYGGVTSQTFTIAVGDKVESTSFVLRGGGGADVFQGEAGGDTIYGGAGNDALSGGSGKDVFVFNTRTGKTNVDMVTDFVVKDDSLWLENAVFKALGGKGSLARPQKLGSDAFAIATRAQDREDRIVYDKKSGKLYYDQDGTGSKAQVQIATLTKGLKMTAADFFVI</sequence>
<dbReference type="CDD" id="cd11304">
    <property type="entry name" value="Cadherin_repeat"/>
    <property type="match status" value="1"/>
</dbReference>
<dbReference type="GO" id="GO:0007156">
    <property type="term" value="P:homophilic cell adhesion via plasma membrane adhesion molecules"/>
    <property type="evidence" value="ECO:0007669"/>
    <property type="project" value="InterPro"/>
</dbReference>
<dbReference type="RefSeq" id="WP_157934281.1">
    <property type="nucleotide sequence ID" value="NZ_CP016616.1"/>
</dbReference>
<comment type="subcellular location">
    <subcellularLocation>
        <location evidence="1">Secreted</location>
    </subcellularLocation>
</comment>
<dbReference type="PROSITE" id="PS50268">
    <property type="entry name" value="CADHERIN_2"/>
    <property type="match status" value="1"/>
</dbReference>
<dbReference type="SUPFAM" id="SSF51120">
    <property type="entry name" value="beta-Roll"/>
    <property type="match status" value="1"/>
</dbReference>
<feature type="compositionally biased region" description="Polar residues" evidence="3">
    <location>
        <begin position="1"/>
        <end position="11"/>
    </location>
</feature>
<dbReference type="GO" id="GO:0016020">
    <property type="term" value="C:membrane"/>
    <property type="evidence" value="ECO:0007669"/>
    <property type="project" value="InterPro"/>
</dbReference>
<organism evidence="5">
    <name type="scientific">Microvirga ossetica</name>
    <dbReference type="NCBI Taxonomy" id="1882682"/>
    <lineage>
        <taxon>Bacteria</taxon>
        <taxon>Pseudomonadati</taxon>
        <taxon>Pseudomonadota</taxon>
        <taxon>Alphaproteobacteria</taxon>
        <taxon>Hyphomicrobiales</taxon>
        <taxon>Methylobacteriaceae</taxon>
        <taxon>Microvirga</taxon>
    </lineage>
</organism>
<dbReference type="GO" id="GO:0005509">
    <property type="term" value="F:calcium ion binding"/>
    <property type="evidence" value="ECO:0007669"/>
    <property type="project" value="InterPro"/>
</dbReference>
<dbReference type="InterPro" id="IPR002126">
    <property type="entry name" value="Cadherin-like_dom"/>
</dbReference>
<dbReference type="KEGG" id="moc:BB934_22555"/>
<keyword evidence="2" id="KW-0964">Secreted</keyword>
<dbReference type="InterPro" id="IPR001343">
    <property type="entry name" value="Hemolysn_Ca-bd"/>
</dbReference>
<gene>
    <name evidence="5" type="ORF">BB934_22555</name>
</gene>
<dbReference type="Gene3D" id="2.150.10.10">
    <property type="entry name" value="Serralysin-like metalloprotease, C-terminal"/>
    <property type="match status" value="3"/>
</dbReference>
<dbReference type="PANTHER" id="PTHR38340:SF1">
    <property type="entry name" value="S-LAYER PROTEIN"/>
    <property type="match status" value="1"/>
</dbReference>